<dbReference type="Pfam" id="PF00346">
    <property type="entry name" value="Complex1_49kDa"/>
    <property type="match status" value="1"/>
</dbReference>
<dbReference type="GO" id="GO:0016151">
    <property type="term" value="F:nickel cation binding"/>
    <property type="evidence" value="ECO:0007669"/>
    <property type="project" value="InterPro"/>
</dbReference>
<keyword evidence="7" id="KW-1185">Reference proteome</keyword>
<evidence type="ECO:0000313" key="6">
    <source>
        <dbReference type="EMBL" id="AFC99248.1"/>
    </source>
</evidence>
<feature type="binding site" evidence="3">
    <location>
        <position position="203"/>
    </location>
    <ligand>
        <name>Ni(2+)</name>
        <dbReference type="ChEBI" id="CHEBI:49786"/>
    </ligand>
</feature>
<keyword evidence="3" id="KW-0479">Metal-binding</keyword>
<comment type="cofactor">
    <cofactor evidence="3">
        <name>Ni(2+)</name>
        <dbReference type="ChEBI" id="CHEBI:49786"/>
    </cofactor>
</comment>
<dbReference type="PANTHER" id="PTHR43485">
    <property type="entry name" value="HYDROGENASE-4 COMPONENT G"/>
    <property type="match status" value="1"/>
</dbReference>
<feature type="binding site" evidence="3">
    <location>
        <position position="203"/>
    </location>
    <ligand>
        <name>Fe cation</name>
        <dbReference type="ChEBI" id="CHEBI:24875"/>
    </ligand>
</feature>
<dbReference type="GO" id="GO:0051287">
    <property type="term" value="F:NAD binding"/>
    <property type="evidence" value="ECO:0007669"/>
    <property type="project" value="InterPro"/>
</dbReference>
<accession>H8I551</accession>
<dbReference type="SUPFAM" id="SSF56762">
    <property type="entry name" value="HydB/Nqo4-like"/>
    <property type="match status" value="1"/>
</dbReference>
<dbReference type="STRING" id="1041930.Mtc_0483"/>
<feature type="domain" description="NADH-quinone oxidoreductase subunit D" evidence="5">
    <location>
        <begin position="255"/>
        <end position="424"/>
    </location>
</feature>
<evidence type="ECO:0000259" key="4">
    <source>
        <dbReference type="Pfam" id="PF00329"/>
    </source>
</evidence>
<name>H8I551_METCZ</name>
<dbReference type="GO" id="GO:0016651">
    <property type="term" value="F:oxidoreductase activity, acting on NAD(P)H"/>
    <property type="evidence" value="ECO:0007669"/>
    <property type="project" value="InterPro"/>
</dbReference>
<dbReference type="InterPro" id="IPR029014">
    <property type="entry name" value="NiFe-Hase_large"/>
</dbReference>
<evidence type="ECO:0000259" key="5">
    <source>
        <dbReference type="Pfam" id="PF00346"/>
    </source>
</evidence>
<dbReference type="AlphaFoldDB" id="H8I551"/>
<dbReference type="Proteomes" id="UP000005233">
    <property type="component" value="Chromosome"/>
</dbReference>
<protein>
    <submittedName>
        <fullName evidence="6">Membrane bound hydrogenase subunit (EchE-like)</fullName>
    </submittedName>
</protein>
<dbReference type="EMBL" id="CP003243">
    <property type="protein sequence ID" value="AFC99248.1"/>
    <property type="molecule type" value="Genomic_DNA"/>
</dbReference>
<dbReference type="InterPro" id="IPR052197">
    <property type="entry name" value="ComplexI_49kDa-like"/>
</dbReference>
<feature type="binding site" evidence="3">
    <location>
        <position position="494"/>
    </location>
    <ligand>
        <name>Fe cation</name>
        <dbReference type="ChEBI" id="CHEBI:24875"/>
    </ligand>
</feature>
<feature type="binding site" evidence="3">
    <location>
        <position position="200"/>
    </location>
    <ligand>
        <name>Ni(2+)</name>
        <dbReference type="ChEBI" id="CHEBI:49786"/>
    </ligand>
</feature>
<sequence length="524" mass="58317">MAPEAIPGEATALLDKGGRMIYASAVDMGVQGIQINYYFCFDHQEPYRHTILRAYLDRENPVVQSITPITSQADWSERELIEFLGVRVEGHPNPTHLWLPLNWEDMYLGGRPEADHETERINASPPVKLPKENIVTLPMSAIPYGPYHPAFIESNYLKMSVEDEVVKKADLKLGFNHRSVIKLMERRDYYKDIFLSERICGLCNSHHVLTFVKAVEDLAGVEAPPKAQLARTLLCEMERIQSHLMAIGLIGDLTGFRTMLMHSLRVREDMQDGLEAISGQRVTHGLITIGGIRRDITASQADFVLSKLKAMKKSVPELFDQCLSNDVLVGRLKDVGVLTRENAIKLGAIGPTARASGHRIDVRKNSPYAAYEEVDWDIVSEKSGDSLARLKVKMGEVLMSMHICEQCCDRIKALSGPILAKVKEMPCAEAVAKTEPPRGELLYHVASNGTNTPDFVRIRVPTFLNAHIMLRLIQGGWVGDVPAIIGSIDPCFSCTDRVTIIKKDEQSVVDVRTLGGRRCSTPPG</sequence>
<comment type="cofactor">
    <cofactor evidence="3">
        <name>Fe cation</name>
        <dbReference type="ChEBI" id="CHEBI:24875"/>
    </cofactor>
</comment>
<reference evidence="6 7" key="1">
    <citation type="journal article" date="2012" name="J. Bacteriol.">
        <title>Complete genome sequence of a thermophilic methanogen, Methanocella conradii HZ254, isolated from Chinese rice field soil.</title>
        <authorList>
            <person name="Lu Z."/>
            <person name="Lu Y."/>
        </authorList>
    </citation>
    <scope>NUCLEOTIDE SEQUENCE [LARGE SCALE GENOMIC DNA]</scope>
    <source>
        <strain evidence="7">DSM 24694 / JCM 17849 / CGMCC 1.5162 / HZ254</strain>
    </source>
</reference>
<keyword evidence="3" id="KW-0408">Iron</keyword>
<dbReference type="KEGG" id="mez:Mtc_0483"/>
<organism evidence="6 7">
    <name type="scientific">Methanocella conradii (strain DSM 24694 / JCM 17849 / CGMCC 1.5162 / HZ254)</name>
    <dbReference type="NCBI Taxonomy" id="1041930"/>
    <lineage>
        <taxon>Archaea</taxon>
        <taxon>Methanobacteriati</taxon>
        <taxon>Methanobacteriota</taxon>
        <taxon>Stenosarchaea group</taxon>
        <taxon>Methanomicrobia</taxon>
        <taxon>Methanocellales</taxon>
        <taxon>Methanocellaceae</taxon>
        <taxon>Methanocella</taxon>
    </lineage>
</organism>
<dbReference type="PANTHER" id="PTHR43485:SF1">
    <property type="entry name" value="FORMATE HYDROGENLYASE SUBUNIT 5-RELATED"/>
    <property type="match status" value="1"/>
</dbReference>
<dbReference type="SUPFAM" id="SSF143243">
    <property type="entry name" value="Nqo5-like"/>
    <property type="match status" value="1"/>
</dbReference>
<feature type="binding site" evidence="3">
    <location>
        <position position="491"/>
    </location>
    <ligand>
        <name>Ni(2+)</name>
        <dbReference type="ChEBI" id="CHEBI:49786"/>
    </ligand>
</feature>
<evidence type="ECO:0000313" key="7">
    <source>
        <dbReference type="Proteomes" id="UP000005233"/>
    </source>
</evidence>
<keyword evidence="3" id="KW-0460">Magnesium</keyword>
<keyword evidence="3" id="KW-0533">Nickel</keyword>
<proteinExistence type="predicted"/>
<dbReference type="GO" id="GO:0008137">
    <property type="term" value="F:NADH dehydrogenase (ubiquinone) activity"/>
    <property type="evidence" value="ECO:0007669"/>
    <property type="project" value="InterPro"/>
</dbReference>
<dbReference type="Pfam" id="PF00374">
    <property type="entry name" value="NiFeSe_Hases"/>
    <property type="match status" value="1"/>
</dbReference>
<dbReference type="InterPro" id="IPR001501">
    <property type="entry name" value="Ni-dep_hyd_lsu"/>
</dbReference>
<dbReference type="Gene3D" id="1.10.645.10">
    <property type="entry name" value="Cytochrome-c3 Hydrogenase, chain B"/>
    <property type="match status" value="1"/>
</dbReference>
<dbReference type="Gene3D" id="3.30.460.80">
    <property type="entry name" value="NADH:ubiquinone oxidoreductase, 30kDa subunit"/>
    <property type="match status" value="1"/>
</dbReference>
<evidence type="ECO:0000256" key="2">
    <source>
        <dbReference type="ARBA" id="ARBA00023027"/>
    </source>
</evidence>
<dbReference type="InterPro" id="IPR037232">
    <property type="entry name" value="NADH_quin_OxRdtase_su_C/D-like"/>
</dbReference>
<dbReference type="GO" id="GO:0048038">
    <property type="term" value="F:quinone binding"/>
    <property type="evidence" value="ECO:0007669"/>
    <property type="project" value="InterPro"/>
</dbReference>
<dbReference type="eggNOG" id="arCOG01547">
    <property type="taxonomic scope" value="Archaea"/>
</dbReference>
<feature type="domain" description="NADH:ubiquinone oxidoreductase 30kDa subunit" evidence="4">
    <location>
        <begin position="4"/>
        <end position="104"/>
    </location>
</feature>
<dbReference type="Pfam" id="PF00329">
    <property type="entry name" value="Complex1_30kDa"/>
    <property type="match status" value="1"/>
</dbReference>
<gene>
    <name evidence="6" type="ordered locus">Mtc_0483</name>
</gene>
<keyword evidence="2" id="KW-0520">NAD</keyword>
<evidence type="ECO:0000256" key="3">
    <source>
        <dbReference type="PIRSR" id="PIRSR601501-1"/>
    </source>
</evidence>
<evidence type="ECO:0000256" key="1">
    <source>
        <dbReference type="ARBA" id="ARBA00023002"/>
    </source>
</evidence>
<dbReference type="InterPro" id="IPR001268">
    <property type="entry name" value="NADH_UbQ_OxRdtase_30kDa_su"/>
</dbReference>
<dbReference type="eggNOG" id="arCOG01551">
    <property type="taxonomic scope" value="Archaea"/>
</dbReference>
<dbReference type="HOGENOM" id="CLU_015134_3_1_2"/>
<dbReference type="InterPro" id="IPR001135">
    <property type="entry name" value="NADH_Q_OxRdtase_suD"/>
</dbReference>
<feature type="binding site" evidence="3">
    <location>
        <position position="458"/>
    </location>
    <ligand>
        <name>Mg(2+)</name>
        <dbReference type="ChEBI" id="CHEBI:18420"/>
    </ligand>
</feature>
<keyword evidence="1" id="KW-0560">Oxidoreductase</keyword>